<dbReference type="InterPro" id="IPR002575">
    <property type="entry name" value="Aminoglycoside_PTrfase"/>
</dbReference>
<comment type="catalytic activity">
    <reaction evidence="11">
        <text>1D-myo-inositol 1,4-bisphosphate + H2O = 1D-myo-inositol 4-phosphate + phosphate</text>
        <dbReference type="Rhea" id="RHEA:15553"/>
        <dbReference type="ChEBI" id="CHEBI:15377"/>
        <dbReference type="ChEBI" id="CHEBI:43474"/>
        <dbReference type="ChEBI" id="CHEBI:58282"/>
        <dbReference type="ChEBI" id="CHEBI:58469"/>
        <dbReference type="EC" id="3.1.3.57"/>
    </reaction>
    <physiologicalReaction direction="left-to-right" evidence="11">
        <dbReference type="Rhea" id="RHEA:15554"/>
    </physiologicalReaction>
</comment>
<accession>A0A813ADP0</accession>
<dbReference type="EC" id="3.1.3.7" evidence="3"/>
<dbReference type="Gene3D" id="3.30.540.10">
    <property type="entry name" value="Fructose-1,6-Bisphosphatase, subunit A, domain 1"/>
    <property type="match status" value="1"/>
</dbReference>
<dbReference type="FunFam" id="3.30.540.10:FF:000012">
    <property type="entry name" value="Blast:Putative inositol monophosphatase 3"/>
    <property type="match status" value="1"/>
</dbReference>
<feature type="binding site" evidence="15">
    <location>
        <position position="141"/>
    </location>
    <ligand>
        <name>Mg(2+)</name>
        <dbReference type="ChEBI" id="CHEBI:18420"/>
        <label>1</label>
        <note>catalytic</note>
    </ligand>
</feature>
<evidence type="ECO:0000313" key="18">
    <source>
        <dbReference type="Proteomes" id="UP000601435"/>
    </source>
</evidence>
<gene>
    <name evidence="17" type="primary">Bpnt1</name>
    <name evidence="17" type="ORF">SNEC2469_LOCUS27627</name>
</gene>
<feature type="binding site" evidence="15">
    <location>
        <position position="139"/>
    </location>
    <ligand>
        <name>Mg(2+)</name>
        <dbReference type="ChEBI" id="CHEBI:18420"/>
        <label>1</label>
        <note>catalytic</note>
    </ligand>
</feature>
<feature type="binding site" evidence="15">
    <location>
        <position position="142"/>
    </location>
    <ligand>
        <name>Mg(2+)</name>
        <dbReference type="ChEBI" id="CHEBI:18420"/>
        <label>1</label>
        <note>catalytic</note>
    </ligand>
</feature>
<keyword evidence="5 15" id="KW-0479">Metal-binding</keyword>
<evidence type="ECO:0000256" key="7">
    <source>
        <dbReference type="ARBA" id="ARBA00022842"/>
    </source>
</evidence>
<dbReference type="Pfam" id="PF01636">
    <property type="entry name" value="APH"/>
    <property type="match status" value="1"/>
</dbReference>
<evidence type="ECO:0000256" key="15">
    <source>
        <dbReference type="PIRSR" id="PIRSR600760-2"/>
    </source>
</evidence>
<evidence type="ECO:0000313" key="17">
    <source>
        <dbReference type="EMBL" id="CAE7864986.1"/>
    </source>
</evidence>
<dbReference type="PANTHER" id="PTHR43028">
    <property type="entry name" value="3'(2'),5'-BISPHOSPHATE NUCLEOTIDASE 1"/>
    <property type="match status" value="1"/>
</dbReference>
<dbReference type="GO" id="GO:0046872">
    <property type="term" value="F:metal ion binding"/>
    <property type="evidence" value="ECO:0007669"/>
    <property type="project" value="UniProtKB-KW"/>
</dbReference>
<sequence>MAAAPEETVSLRRLVSQCVDLAQRAGALIRGISEKAATEEGREALRLHDKGSGTGNFDPQTVADRQAQRCVVENLRALYGASLRVVGEEGDLGLEDSGDGEPVEIREPSASLLSDVWPEERVFRRDVVLPLSELCIWVDPLDGTKEFTQGRYEFVSTLIGVSQLGQPVAGVISEPYNVDPKGSLGRILWGCCVDPGVAVHLFGDASWQRPPRPPGRCLTLVSRSRTAGEVAEALERLGEPGTAGPWPPGDAGPLVTGTLETGGAGHKVARVVDGAADLWLFPRPGTSRWDTCAAEAMLEACGGVLRDRSGGRICYDPDTSMGNSEGVLAGADEAIVAAAVRVCATLDVAKDSAGRPLLRPWLEQALKLPEKSLRAFCVEEDCVRGTHASVMRLKLCFSTDGVPVPEALILKRAAPRDSLHVALYTRECLFFETCSPMLRDQGVQIPEIFYEETTDGGCFLLMEDLIDKSFHKEPVLETEELASALVGLARLHGCSYESELFLSAVAALPEVPDTQPSAKQAGELWNKFLSSVPGMRESDSLAVVQDFGTRLAALSEKAQQGSKKCVVHGDFCSENIFLDSKGDTLFIDFKHASIGCPSSDVACLLLSSAFLEDLTQGKLL</sequence>
<evidence type="ECO:0000256" key="3">
    <source>
        <dbReference type="ARBA" id="ARBA00012633"/>
    </source>
</evidence>
<keyword evidence="4" id="KW-0452">Lithium</keyword>
<dbReference type="Pfam" id="PF00459">
    <property type="entry name" value="Inositol_P"/>
    <property type="match status" value="1"/>
</dbReference>
<dbReference type="AlphaFoldDB" id="A0A813ADP0"/>
<dbReference type="InterPro" id="IPR020583">
    <property type="entry name" value="Inositol_monoP_metal-BS"/>
</dbReference>
<dbReference type="GO" id="GO:0046854">
    <property type="term" value="P:phosphatidylinositol phosphate biosynthetic process"/>
    <property type="evidence" value="ECO:0007669"/>
    <property type="project" value="InterPro"/>
</dbReference>
<dbReference type="SUPFAM" id="SSF56655">
    <property type="entry name" value="Carbohydrate phosphatase"/>
    <property type="match status" value="1"/>
</dbReference>
<comment type="caution">
    <text evidence="17">The sequence shown here is derived from an EMBL/GenBank/DDBJ whole genome shotgun (WGS) entry which is preliminary data.</text>
</comment>
<evidence type="ECO:0000256" key="12">
    <source>
        <dbReference type="ARBA" id="ARBA00044519"/>
    </source>
</evidence>
<name>A0A813ADP0_9DINO</name>
<reference evidence="17" key="1">
    <citation type="submission" date="2021-02" db="EMBL/GenBank/DDBJ databases">
        <authorList>
            <person name="Dougan E. K."/>
            <person name="Rhodes N."/>
            <person name="Thang M."/>
            <person name="Chan C."/>
        </authorList>
    </citation>
    <scope>NUCLEOTIDE SEQUENCE</scope>
</reference>
<dbReference type="GO" id="GO:0005737">
    <property type="term" value="C:cytoplasm"/>
    <property type="evidence" value="ECO:0007669"/>
    <property type="project" value="UniProtKB-ARBA"/>
</dbReference>
<comment type="cofactor">
    <cofactor evidence="1 15">
        <name>Mg(2+)</name>
        <dbReference type="ChEBI" id="CHEBI:18420"/>
    </cofactor>
</comment>
<keyword evidence="6" id="KW-0378">Hydrolase</keyword>
<evidence type="ECO:0000256" key="6">
    <source>
        <dbReference type="ARBA" id="ARBA00022801"/>
    </source>
</evidence>
<evidence type="ECO:0000256" key="8">
    <source>
        <dbReference type="ARBA" id="ARBA00040342"/>
    </source>
</evidence>
<organism evidence="17 18">
    <name type="scientific">Symbiodinium necroappetens</name>
    <dbReference type="NCBI Taxonomy" id="1628268"/>
    <lineage>
        <taxon>Eukaryota</taxon>
        <taxon>Sar</taxon>
        <taxon>Alveolata</taxon>
        <taxon>Dinophyceae</taxon>
        <taxon>Suessiales</taxon>
        <taxon>Symbiodiniaceae</taxon>
        <taxon>Symbiodinium</taxon>
    </lineage>
</organism>
<dbReference type="PROSITE" id="PS00630">
    <property type="entry name" value="IMP_2"/>
    <property type="match status" value="1"/>
</dbReference>
<dbReference type="InterPro" id="IPR020550">
    <property type="entry name" value="Inositol_monophosphatase_CS"/>
</dbReference>
<dbReference type="InterPro" id="IPR050725">
    <property type="entry name" value="CysQ/Inositol_MonoPase"/>
</dbReference>
<feature type="non-terminal residue" evidence="17">
    <location>
        <position position="1"/>
    </location>
</feature>
<evidence type="ECO:0000256" key="14">
    <source>
        <dbReference type="ARBA" id="ARBA00044554"/>
    </source>
</evidence>
<dbReference type="GO" id="GO:0004441">
    <property type="term" value="F:inositol-1,4-bisphosphate 1-phosphatase activity"/>
    <property type="evidence" value="ECO:0007669"/>
    <property type="project" value="UniProtKB-EC"/>
</dbReference>
<dbReference type="PROSITE" id="PS00629">
    <property type="entry name" value="IMP_1"/>
    <property type="match status" value="1"/>
</dbReference>
<dbReference type="GO" id="GO:0008441">
    <property type="term" value="F:3'(2'),5'-bisphosphate nucleotidase activity"/>
    <property type="evidence" value="ECO:0007669"/>
    <property type="project" value="UniProtKB-EC"/>
</dbReference>
<dbReference type="Gene3D" id="3.40.190.80">
    <property type="match status" value="1"/>
</dbReference>
<feature type="binding site" evidence="15">
    <location>
        <position position="290"/>
    </location>
    <ligand>
        <name>Mg(2+)</name>
        <dbReference type="ChEBI" id="CHEBI:18420"/>
        <label>1</label>
        <note>catalytic</note>
    </ligand>
</feature>
<dbReference type="SUPFAM" id="SSF56112">
    <property type="entry name" value="Protein kinase-like (PK-like)"/>
    <property type="match status" value="1"/>
</dbReference>
<evidence type="ECO:0000259" key="16">
    <source>
        <dbReference type="Pfam" id="PF01636"/>
    </source>
</evidence>
<evidence type="ECO:0000256" key="4">
    <source>
        <dbReference type="ARBA" id="ARBA00022671"/>
    </source>
</evidence>
<dbReference type="OrthoDB" id="428559at2759"/>
<keyword evidence="7 15" id="KW-0460">Magnesium</keyword>
<evidence type="ECO:0000256" key="2">
    <source>
        <dbReference type="ARBA" id="ARBA00009759"/>
    </source>
</evidence>
<dbReference type="Proteomes" id="UP000601435">
    <property type="component" value="Unassembled WGS sequence"/>
</dbReference>
<feature type="domain" description="Aminoglycoside phosphotransferase" evidence="16">
    <location>
        <begin position="408"/>
        <end position="607"/>
    </location>
</feature>
<feature type="binding site" evidence="15">
    <location>
        <position position="88"/>
    </location>
    <ligand>
        <name>Mg(2+)</name>
        <dbReference type="ChEBI" id="CHEBI:18420"/>
        <label>1</label>
        <note>catalytic</note>
    </ligand>
</feature>
<evidence type="ECO:0000256" key="9">
    <source>
        <dbReference type="ARBA" id="ARBA00041815"/>
    </source>
</evidence>
<dbReference type="Gene3D" id="3.90.1200.10">
    <property type="match status" value="1"/>
</dbReference>
<evidence type="ECO:0000256" key="1">
    <source>
        <dbReference type="ARBA" id="ARBA00001946"/>
    </source>
</evidence>
<keyword evidence="18" id="KW-1185">Reference proteome</keyword>
<dbReference type="EC" id="3.1.3.57" evidence="12"/>
<dbReference type="InterPro" id="IPR000760">
    <property type="entry name" value="Inositol_monophosphatase-like"/>
</dbReference>
<comment type="catalytic activity">
    <reaction evidence="10">
        <text>1D-myo-inositol 1,3,4-trisphosphate + H2O = 1D-myo-inositol 3,4-bisphosphate + phosphate</text>
        <dbReference type="Rhea" id="RHEA:70319"/>
        <dbReference type="ChEBI" id="CHEBI:15377"/>
        <dbReference type="ChEBI" id="CHEBI:43474"/>
        <dbReference type="ChEBI" id="CHEBI:58414"/>
        <dbReference type="ChEBI" id="CHEBI:83241"/>
    </reaction>
    <physiologicalReaction direction="left-to-right" evidence="10">
        <dbReference type="Rhea" id="RHEA:70320"/>
    </physiologicalReaction>
</comment>
<dbReference type="EMBL" id="CAJNJA010058563">
    <property type="protein sequence ID" value="CAE7864986.1"/>
    <property type="molecule type" value="Genomic_DNA"/>
</dbReference>
<evidence type="ECO:0000256" key="11">
    <source>
        <dbReference type="ARBA" id="ARBA00044478"/>
    </source>
</evidence>
<proteinExistence type="inferred from homology"/>
<comment type="similarity">
    <text evidence="2">Belongs to the inositol monophosphatase superfamily.</text>
</comment>
<dbReference type="InterPro" id="IPR011009">
    <property type="entry name" value="Kinase-like_dom_sf"/>
</dbReference>
<evidence type="ECO:0000256" key="10">
    <source>
        <dbReference type="ARBA" id="ARBA00044465"/>
    </source>
</evidence>
<protein>
    <recommendedName>
        <fullName evidence="8">3'(2'),5'-bisphosphate nucleotidase 1</fullName>
        <ecNumber evidence="12">3.1.3.57</ecNumber>
        <ecNumber evidence="3">3.1.3.7</ecNumber>
    </recommendedName>
    <alternativeName>
        <fullName evidence="13">3'-phosphoadenosine 5'-phosphate phosphatase</fullName>
    </alternativeName>
    <alternativeName>
        <fullName evidence="9">Bisphosphate 3'-nucleotidase 1</fullName>
    </alternativeName>
    <alternativeName>
        <fullName evidence="14">Inositol-polyphosphate 1-phosphatase</fullName>
    </alternativeName>
</protein>
<evidence type="ECO:0000256" key="5">
    <source>
        <dbReference type="ARBA" id="ARBA00022723"/>
    </source>
</evidence>
<dbReference type="PANTHER" id="PTHR43028:SF5">
    <property type="entry name" value="3'(2'),5'-BISPHOSPHATE NUCLEOTIDASE 1"/>
    <property type="match status" value="1"/>
</dbReference>
<evidence type="ECO:0000256" key="13">
    <source>
        <dbReference type="ARBA" id="ARBA00044544"/>
    </source>
</evidence>